<protein>
    <submittedName>
        <fullName evidence="1">Uncharacterized protein</fullName>
    </submittedName>
</protein>
<proteinExistence type="predicted"/>
<dbReference type="Proteomes" id="UP000221448">
    <property type="component" value="Segment"/>
</dbReference>
<evidence type="ECO:0000313" key="2">
    <source>
        <dbReference type="Proteomes" id="UP000221448"/>
    </source>
</evidence>
<dbReference type="OrthoDB" id="23495at10239"/>
<evidence type="ECO:0000313" key="1">
    <source>
        <dbReference type="EMBL" id="ASZ75567.1"/>
    </source>
</evidence>
<gene>
    <name evidence="1" type="ORF">phiSHEF2_42</name>
</gene>
<sequence>MKTERIQAIDTLLTDMETKLNEKGVTDSELEKYALYSTLGLLGMMEQKGYTVPEAIVKLTEVAQRMSKKGGSAREKRS</sequence>
<organism evidence="1 2">
    <name type="scientific">Enterococcus phage phiSHEF2</name>
    <dbReference type="NCBI Taxonomy" id="2030922"/>
    <lineage>
        <taxon>Viruses</taxon>
        <taxon>Duplodnaviria</taxon>
        <taxon>Heunggongvirae</taxon>
        <taxon>Uroviricota</taxon>
        <taxon>Caudoviricetes</taxon>
        <taxon>Efquatrovirus</taxon>
        <taxon>Efquatrovirus SHEF2</taxon>
    </lineage>
</organism>
<reference evidence="1 2" key="1">
    <citation type="submission" date="2017-08" db="EMBL/GenBank/DDBJ databases">
        <title>Sequence of Bacteriophage phiSHEF2, isolated from wastewater with target organism Enterococcus faecalis OS16.</title>
        <authorList>
            <person name="Stafford G.P."/>
            <person name="Al-Zubidi M.I."/>
        </authorList>
    </citation>
    <scope>NUCLEOTIDE SEQUENCE [LARGE SCALE GENOMIC DNA]</scope>
</reference>
<accession>A0A249XUF5</accession>
<dbReference type="EMBL" id="MF678788">
    <property type="protein sequence ID" value="ASZ75567.1"/>
    <property type="molecule type" value="Genomic_DNA"/>
</dbReference>
<keyword evidence="2" id="KW-1185">Reference proteome</keyword>
<name>A0A249XUF5_9CAUD</name>